<dbReference type="EMBL" id="KR187111">
    <property type="protein sequence ID" value="ALF44669.1"/>
    <property type="molecule type" value="Genomic_DNA"/>
</dbReference>
<accession>A0A0N9EIH3</accession>
<evidence type="ECO:0000313" key="1">
    <source>
        <dbReference type="EMBL" id="ALF44669.1"/>
    </source>
</evidence>
<reference evidence="1" key="1">
    <citation type="journal article" date="2015" name="Antimicrob. Agents Chemother.">
        <title>Novel Type XII Staphylococcal Cassette Chromosome mec Harboring a New Cassette Chromosome Recombinase, CcrC2.</title>
        <authorList>
            <person name="Wu Z."/>
            <person name="Li F."/>
            <person name="Liu D."/>
            <person name="Xue H."/>
            <person name="Zhao X."/>
        </authorList>
    </citation>
    <scope>NUCLEOTIDE SEQUENCE</scope>
    <source>
        <strain evidence="1">BA01611</strain>
    </source>
</reference>
<sequence length="241" mass="28398">MDLNLYTYTHHPNNINIEDYIHKGSLNKVLYTIDCIIKSGSISLLKDLLIAEENNDFLTRLTNFKIQEYQYNNGSLDKYLFIKAKRNINSEKQKHQDRISYYSTLTPNSLKRDFISSPTTTDYRLINTLKQNIGKGINEPFFDMDKEDRLIAFYDNPFIIEAFQRSFNKQFIIQHTLLPVTKDRLNDVCDILNTLIHNEPPLKDEEDERLMAKEYLNKLDVLKNEPDDSLFLIKAEMFTPE</sequence>
<dbReference type="RefSeq" id="WP_031588369.1">
    <property type="nucleotide sequence ID" value="NZ_CP019945.1"/>
</dbReference>
<name>A0A0N9EIH3_STAAU</name>
<organism evidence="1">
    <name type="scientific">Staphylococcus aureus</name>
    <dbReference type="NCBI Taxonomy" id="1280"/>
    <lineage>
        <taxon>Bacteria</taxon>
        <taxon>Bacillati</taxon>
        <taxon>Bacillota</taxon>
        <taxon>Bacilli</taxon>
        <taxon>Bacillales</taxon>
        <taxon>Staphylococcaceae</taxon>
        <taxon>Staphylococcus</taxon>
    </lineage>
</organism>
<proteinExistence type="predicted"/>
<protein>
    <submittedName>
        <fullName evidence="1">Uncharacterized protein</fullName>
    </submittedName>
</protein>
<dbReference type="AlphaFoldDB" id="A0A0N9EIH3"/>